<dbReference type="InterPro" id="IPR011701">
    <property type="entry name" value="MFS"/>
</dbReference>
<dbReference type="EMBL" id="JAWSTH010000049">
    <property type="protein sequence ID" value="MDW5596205.1"/>
    <property type="molecule type" value="Genomic_DNA"/>
</dbReference>
<feature type="transmembrane region" description="Helical" evidence="9">
    <location>
        <begin position="150"/>
        <end position="168"/>
    </location>
</feature>
<feature type="transmembrane region" description="Helical" evidence="9">
    <location>
        <begin position="180"/>
        <end position="200"/>
    </location>
</feature>
<dbReference type="PANTHER" id="PTHR42718:SF9">
    <property type="entry name" value="MAJOR FACILITATOR SUPERFAMILY MULTIDRUG TRANSPORTER MFSC"/>
    <property type="match status" value="1"/>
</dbReference>
<comment type="subcellular location">
    <subcellularLocation>
        <location evidence="1">Cell membrane</location>
        <topology evidence="1">Multi-pass membrane protein</topology>
    </subcellularLocation>
</comment>
<evidence type="ECO:0000256" key="5">
    <source>
        <dbReference type="ARBA" id="ARBA00022692"/>
    </source>
</evidence>
<dbReference type="SUPFAM" id="SSF103473">
    <property type="entry name" value="MFS general substrate transporter"/>
    <property type="match status" value="1"/>
</dbReference>
<evidence type="ECO:0000256" key="8">
    <source>
        <dbReference type="SAM" id="MobiDB-lite"/>
    </source>
</evidence>
<dbReference type="Proteomes" id="UP001284601">
    <property type="component" value="Unassembled WGS sequence"/>
</dbReference>
<feature type="transmembrane region" description="Helical" evidence="9">
    <location>
        <begin position="212"/>
        <end position="232"/>
    </location>
</feature>
<feature type="transmembrane region" description="Helical" evidence="9">
    <location>
        <begin position="356"/>
        <end position="376"/>
    </location>
</feature>
<feature type="region of interest" description="Disordered" evidence="8">
    <location>
        <begin position="1"/>
        <end position="20"/>
    </location>
</feature>
<keyword evidence="7 9" id="KW-0472">Membrane</keyword>
<feature type="transmembrane region" description="Helical" evidence="9">
    <location>
        <begin position="290"/>
        <end position="311"/>
    </location>
</feature>
<evidence type="ECO:0000256" key="2">
    <source>
        <dbReference type="ARBA" id="ARBA00008537"/>
    </source>
</evidence>
<dbReference type="NCBIfam" id="TIGR00711">
    <property type="entry name" value="efflux_EmrB"/>
    <property type="match status" value="1"/>
</dbReference>
<protein>
    <submittedName>
        <fullName evidence="11">DHA2 family efflux MFS transporter permease subunit</fullName>
    </submittedName>
</protein>
<keyword evidence="3" id="KW-0813">Transport</keyword>
<feature type="transmembrane region" description="Helical" evidence="9">
    <location>
        <begin position="382"/>
        <end position="406"/>
    </location>
</feature>
<evidence type="ECO:0000259" key="10">
    <source>
        <dbReference type="PROSITE" id="PS50850"/>
    </source>
</evidence>
<dbReference type="InterPro" id="IPR004638">
    <property type="entry name" value="EmrB-like"/>
</dbReference>
<evidence type="ECO:0000256" key="9">
    <source>
        <dbReference type="SAM" id="Phobius"/>
    </source>
</evidence>
<dbReference type="PANTHER" id="PTHR42718">
    <property type="entry name" value="MAJOR FACILITATOR SUPERFAMILY MULTIDRUG TRANSPORTER MFSC"/>
    <property type="match status" value="1"/>
</dbReference>
<keyword evidence="4" id="KW-1003">Cell membrane</keyword>
<feature type="domain" description="Major facilitator superfamily (MFS) profile" evidence="10">
    <location>
        <begin position="26"/>
        <end position="478"/>
    </location>
</feature>
<dbReference type="InterPro" id="IPR020846">
    <property type="entry name" value="MFS_dom"/>
</dbReference>
<comment type="caution">
    <text evidence="11">The sequence shown here is derived from an EMBL/GenBank/DDBJ whole genome shotgun (WGS) entry which is preliminary data.</text>
</comment>
<feature type="transmembrane region" description="Helical" evidence="9">
    <location>
        <begin position="117"/>
        <end position="138"/>
    </location>
</feature>
<comment type="similarity">
    <text evidence="2">Belongs to the major facilitator superfamily. EmrB family.</text>
</comment>
<keyword evidence="6 9" id="KW-1133">Transmembrane helix</keyword>
<feature type="transmembrane region" description="Helical" evidence="9">
    <location>
        <begin position="60"/>
        <end position="80"/>
    </location>
</feature>
<evidence type="ECO:0000313" key="12">
    <source>
        <dbReference type="Proteomes" id="UP001284601"/>
    </source>
</evidence>
<gene>
    <name evidence="11" type="ORF">R7226_17790</name>
</gene>
<name>A0ABU4HSJ1_9ACTN</name>
<evidence type="ECO:0000256" key="3">
    <source>
        <dbReference type="ARBA" id="ARBA00022448"/>
    </source>
</evidence>
<evidence type="ECO:0000256" key="6">
    <source>
        <dbReference type="ARBA" id="ARBA00022989"/>
    </source>
</evidence>
<reference evidence="12" key="1">
    <citation type="submission" date="2023-07" db="EMBL/GenBank/DDBJ databases">
        <title>Conexibacter stalactiti sp. nov., isolated from stalactites in a lava cave and emended description of the genus Conexibacter.</title>
        <authorList>
            <person name="Lee S.D."/>
        </authorList>
    </citation>
    <scope>NUCLEOTIDE SEQUENCE [LARGE SCALE GENOMIC DNA]</scope>
    <source>
        <strain evidence="12">KCTC 39840</strain>
    </source>
</reference>
<feature type="transmembrane region" description="Helical" evidence="9">
    <location>
        <begin position="25"/>
        <end position="48"/>
    </location>
</feature>
<dbReference type="RefSeq" id="WP_318598586.1">
    <property type="nucleotide sequence ID" value="NZ_JAWSTH010000049.1"/>
</dbReference>
<feature type="transmembrane region" description="Helical" evidence="9">
    <location>
        <begin position="92"/>
        <end position="111"/>
    </location>
</feature>
<proteinExistence type="inferred from homology"/>
<evidence type="ECO:0000256" key="1">
    <source>
        <dbReference type="ARBA" id="ARBA00004651"/>
    </source>
</evidence>
<dbReference type="PROSITE" id="PS50850">
    <property type="entry name" value="MFS"/>
    <property type="match status" value="1"/>
</dbReference>
<feature type="transmembrane region" description="Helical" evidence="9">
    <location>
        <begin position="323"/>
        <end position="344"/>
    </location>
</feature>
<evidence type="ECO:0000313" key="11">
    <source>
        <dbReference type="EMBL" id="MDW5596205.1"/>
    </source>
</evidence>
<evidence type="ECO:0000256" key="4">
    <source>
        <dbReference type="ARBA" id="ARBA00022475"/>
    </source>
</evidence>
<dbReference type="Pfam" id="PF07690">
    <property type="entry name" value="MFS_1"/>
    <property type="match status" value="1"/>
</dbReference>
<keyword evidence="12" id="KW-1185">Reference proteome</keyword>
<feature type="transmembrane region" description="Helical" evidence="9">
    <location>
        <begin position="252"/>
        <end position="269"/>
    </location>
</feature>
<organism evidence="11 12">
    <name type="scientific">Conexibacter stalactiti</name>
    <dbReference type="NCBI Taxonomy" id="1940611"/>
    <lineage>
        <taxon>Bacteria</taxon>
        <taxon>Bacillati</taxon>
        <taxon>Actinomycetota</taxon>
        <taxon>Thermoleophilia</taxon>
        <taxon>Solirubrobacterales</taxon>
        <taxon>Conexibacteraceae</taxon>
        <taxon>Conexibacter</taxon>
    </lineage>
</organism>
<reference evidence="11 12" key="2">
    <citation type="submission" date="2023-10" db="EMBL/GenBank/DDBJ databases">
        <authorList>
            <person name="Han X.F."/>
        </authorList>
    </citation>
    <scope>NUCLEOTIDE SEQUENCE [LARGE SCALE GENOMIC DNA]</scope>
    <source>
        <strain evidence="11 12">KCTC 39840</strain>
    </source>
</reference>
<feature type="transmembrane region" description="Helical" evidence="9">
    <location>
        <begin position="418"/>
        <end position="440"/>
    </location>
</feature>
<keyword evidence="5 9" id="KW-0812">Transmembrane</keyword>
<evidence type="ECO:0000256" key="7">
    <source>
        <dbReference type="ARBA" id="ARBA00023136"/>
    </source>
</evidence>
<feature type="transmembrane region" description="Helical" evidence="9">
    <location>
        <begin position="452"/>
        <end position="472"/>
    </location>
</feature>
<accession>A0ABU4HSJ1</accession>
<dbReference type="InterPro" id="IPR036259">
    <property type="entry name" value="MFS_trans_sf"/>
</dbReference>
<dbReference type="Gene3D" id="1.20.1250.20">
    <property type="entry name" value="MFS general substrate transporter like domains"/>
    <property type="match status" value="2"/>
</dbReference>
<sequence>MPARALPATATEGEGEPPGAPTLPAIATVVVLGALLSILDTTVVNVAIDALARELDAPLATIQWVATGYLLALATTIPLSGWAADRFGSRRLFLAAVALFSAGSALCGAAWSAESLIAFRVVQGLGGGLILPAGITLIGQTAGPRRMARTMSAIGVPMLIAPMLGPLLGGGLLDAVSWRWIFLVNVPAGVVVLLLAARLLPRDPAPAPRQRLDWAGLALLSPGLAALVYGLARVGSGRDAPGANAGALTDHATALLPLLAGALLLAAFARHALRRDGALLDLRLLRERSVAAAAVALLLLGGAFLGALFLLPLLFQLARGESAFATGLLLLPQGAAAALTLALTGRLADRIGAGRVVLAGLLPFVLGLAALTRITATTPDLALAAALLLFGAGMGATMMPAMTAAYRTLERARVARATALLTIVQRLGSSLGVALAAVALGDGRAAADFASAFRWPLLLALAAVVPAIVLACHRPEGSVVKQA</sequence>